<dbReference type="GeneTree" id="ENSGT00940000157041"/>
<keyword evidence="3 6" id="KW-0547">Nucleotide-binding</keyword>
<dbReference type="GO" id="GO:0004674">
    <property type="term" value="F:protein serine/threonine kinase activity"/>
    <property type="evidence" value="ECO:0007669"/>
    <property type="project" value="UniProtKB-KW"/>
</dbReference>
<keyword evidence="11" id="KW-1185">Reference proteome</keyword>
<name>A0A8C4RPI1_ERPCA</name>
<dbReference type="SUPFAM" id="SSF56112">
    <property type="entry name" value="Protein kinase-like (PK-like)"/>
    <property type="match status" value="1"/>
</dbReference>
<feature type="binding site" evidence="6">
    <location>
        <position position="71"/>
    </location>
    <ligand>
        <name>ATP</name>
        <dbReference type="ChEBI" id="CHEBI:30616"/>
    </ligand>
</feature>
<evidence type="ECO:0000256" key="8">
    <source>
        <dbReference type="SAM" id="MobiDB-lite"/>
    </source>
</evidence>
<evidence type="ECO:0000256" key="4">
    <source>
        <dbReference type="ARBA" id="ARBA00022777"/>
    </source>
</evidence>
<organism evidence="10 11">
    <name type="scientific">Erpetoichthys calabaricus</name>
    <name type="common">Rope fish</name>
    <name type="synonym">Calamoichthys calabaricus</name>
    <dbReference type="NCBI Taxonomy" id="27687"/>
    <lineage>
        <taxon>Eukaryota</taxon>
        <taxon>Metazoa</taxon>
        <taxon>Chordata</taxon>
        <taxon>Craniata</taxon>
        <taxon>Vertebrata</taxon>
        <taxon>Euteleostomi</taxon>
        <taxon>Actinopterygii</taxon>
        <taxon>Polypteriformes</taxon>
        <taxon>Polypteridae</taxon>
        <taxon>Erpetoichthys</taxon>
    </lineage>
</organism>
<dbReference type="GO" id="GO:0005524">
    <property type="term" value="F:ATP binding"/>
    <property type="evidence" value="ECO:0007669"/>
    <property type="project" value="UniProtKB-UniRule"/>
</dbReference>
<dbReference type="Pfam" id="PF00069">
    <property type="entry name" value="Pkinase"/>
    <property type="match status" value="1"/>
</dbReference>
<evidence type="ECO:0000256" key="1">
    <source>
        <dbReference type="ARBA" id="ARBA00022527"/>
    </source>
</evidence>
<dbReference type="Proteomes" id="UP000694620">
    <property type="component" value="Chromosome 6"/>
</dbReference>
<evidence type="ECO:0000313" key="11">
    <source>
        <dbReference type="Proteomes" id="UP000694620"/>
    </source>
</evidence>
<dbReference type="InterPro" id="IPR008271">
    <property type="entry name" value="Ser/Thr_kinase_AS"/>
</dbReference>
<evidence type="ECO:0000313" key="10">
    <source>
        <dbReference type="Ensembl" id="ENSECRP00000005668.1"/>
    </source>
</evidence>
<reference evidence="10" key="3">
    <citation type="submission" date="2025-09" db="UniProtKB">
        <authorList>
            <consortium name="Ensembl"/>
        </authorList>
    </citation>
    <scope>IDENTIFICATION</scope>
</reference>
<dbReference type="AlphaFoldDB" id="A0A8C4RPI1"/>
<dbReference type="CDD" id="cd14087">
    <property type="entry name" value="STKc_PSKH1"/>
    <property type="match status" value="1"/>
</dbReference>
<evidence type="ECO:0000256" key="5">
    <source>
        <dbReference type="ARBA" id="ARBA00022840"/>
    </source>
</evidence>
<keyword evidence="1 7" id="KW-0723">Serine/threonine-protein kinase</keyword>
<dbReference type="Ensembl" id="ENSECRT00000005765.1">
    <property type="protein sequence ID" value="ENSECRP00000005668.1"/>
    <property type="gene ID" value="ENSECRG00000003778.1"/>
</dbReference>
<evidence type="ECO:0000259" key="9">
    <source>
        <dbReference type="PROSITE" id="PS50011"/>
    </source>
</evidence>
<accession>A0A8C4RPI1</accession>
<dbReference type="PANTHER" id="PTHR24347">
    <property type="entry name" value="SERINE/THREONINE-PROTEIN KINASE"/>
    <property type="match status" value="1"/>
</dbReference>
<dbReference type="InterPro" id="IPR017441">
    <property type="entry name" value="Protein_kinase_ATP_BS"/>
</dbReference>
<protein>
    <submittedName>
        <fullName evidence="10">Si:ch211-27e6.1</fullName>
    </submittedName>
</protein>
<keyword evidence="5 6" id="KW-0067">ATP-binding</keyword>
<feature type="region of interest" description="Disordered" evidence="8">
    <location>
        <begin position="348"/>
        <end position="372"/>
    </location>
</feature>
<proteinExistence type="inferred from homology"/>
<keyword evidence="4" id="KW-0418">Kinase</keyword>
<dbReference type="InterPro" id="IPR000719">
    <property type="entry name" value="Prot_kinase_dom"/>
</dbReference>
<dbReference type="InterPro" id="IPR011009">
    <property type="entry name" value="Kinase-like_dom_sf"/>
</dbReference>
<evidence type="ECO:0000256" key="3">
    <source>
        <dbReference type="ARBA" id="ARBA00022741"/>
    </source>
</evidence>
<dbReference type="FunFam" id="1.10.510.10:FF:000026">
    <property type="entry name" value="Calcium/calmodulin-dependent protein kinase type 1"/>
    <property type="match status" value="1"/>
</dbReference>
<reference evidence="10" key="1">
    <citation type="submission" date="2021-06" db="EMBL/GenBank/DDBJ databases">
        <authorList>
            <consortium name="Wellcome Sanger Institute Data Sharing"/>
        </authorList>
    </citation>
    <scope>NUCLEOTIDE SEQUENCE [LARGE SCALE GENOMIC DNA]</scope>
</reference>
<sequence>MKGISPVDRDGDFKMSSSRTRGHSWKLVKGKFHTNIQKFFLHTEDPLIGRGSFSRVVRVEHRATKQPFAIKIIETKAKEGREVCESELNVLRRVSHRNIIQLMEVFESHERVYMVMELATGGELFDRIIAKGSFTERDATRVLQMVLDSIKYLHSLGITHRDLKPENLLYYHPGVDSKILVTDFGLASSGNKAGDWLMRTTCGTPEYIAPEILLRKPYTNAVDAWALGVITYIMLSGSMPFEEENRTRLYRMILKGRYSFAGEPWPNVSNLAKDFITRLLTIDPNDRMTASQALKHPWIVTMAASSSMKNLHRSISQNLMRRASSRCHSSKNIHPSIHYPTRYILSRGSAGANPSQHRAQGRRQTTGRAPTHRNKSTFLFVNEEKVRPPLRSSPLRIHQMTIRIFRCDTRGRCRSSNPADKHPGHQVKAPIIFFISFLFDIGPQ</sequence>
<feature type="domain" description="Protein kinase" evidence="9">
    <location>
        <begin position="42"/>
        <end position="299"/>
    </location>
</feature>
<dbReference type="Gene3D" id="1.10.510.10">
    <property type="entry name" value="Transferase(Phosphotransferase) domain 1"/>
    <property type="match status" value="1"/>
</dbReference>
<reference evidence="10" key="2">
    <citation type="submission" date="2025-08" db="UniProtKB">
        <authorList>
            <consortium name="Ensembl"/>
        </authorList>
    </citation>
    <scope>IDENTIFICATION</scope>
</reference>
<feature type="compositionally biased region" description="Polar residues" evidence="8">
    <location>
        <begin position="352"/>
        <end position="368"/>
    </location>
</feature>
<keyword evidence="2" id="KW-0808">Transferase</keyword>
<evidence type="ECO:0000256" key="2">
    <source>
        <dbReference type="ARBA" id="ARBA00022679"/>
    </source>
</evidence>
<dbReference type="PROSITE" id="PS50011">
    <property type="entry name" value="PROTEIN_KINASE_DOM"/>
    <property type="match status" value="1"/>
</dbReference>
<dbReference type="SMART" id="SM00220">
    <property type="entry name" value="S_TKc"/>
    <property type="match status" value="1"/>
</dbReference>
<dbReference type="PROSITE" id="PS00108">
    <property type="entry name" value="PROTEIN_KINASE_ST"/>
    <property type="match status" value="1"/>
</dbReference>
<dbReference type="PROSITE" id="PS00107">
    <property type="entry name" value="PROTEIN_KINASE_ATP"/>
    <property type="match status" value="1"/>
</dbReference>
<comment type="similarity">
    <text evidence="7">Belongs to the protein kinase superfamily.</text>
</comment>
<evidence type="ECO:0000256" key="6">
    <source>
        <dbReference type="PROSITE-ProRule" id="PRU10141"/>
    </source>
</evidence>
<evidence type="ECO:0000256" key="7">
    <source>
        <dbReference type="RuleBase" id="RU000304"/>
    </source>
</evidence>